<protein>
    <submittedName>
        <fullName evidence="1">ATP-dependent helicase HrpA</fullName>
    </submittedName>
</protein>
<keyword evidence="1" id="KW-0378">Hydrolase</keyword>
<keyword evidence="1" id="KW-0547">Nucleotide-binding</keyword>
<reference evidence="1 2" key="1">
    <citation type="submission" date="2019-08" db="EMBL/GenBank/DDBJ databases">
        <title>Archangium and Cystobacter genomes.</title>
        <authorList>
            <person name="Chen I.-C.K."/>
            <person name="Wielgoss S."/>
        </authorList>
    </citation>
    <scope>NUCLEOTIDE SEQUENCE [LARGE SCALE GENOMIC DNA]</scope>
    <source>
        <strain evidence="1 2">Cbm 6</strain>
    </source>
</reference>
<dbReference type="Proteomes" id="UP001611383">
    <property type="component" value="Chromosome"/>
</dbReference>
<dbReference type="GO" id="GO:0004386">
    <property type="term" value="F:helicase activity"/>
    <property type="evidence" value="ECO:0007669"/>
    <property type="project" value="UniProtKB-KW"/>
</dbReference>
<evidence type="ECO:0000313" key="1">
    <source>
        <dbReference type="EMBL" id="WNG51595.1"/>
    </source>
</evidence>
<dbReference type="EMBL" id="CP043494">
    <property type="protein sequence ID" value="WNG51595.1"/>
    <property type="molecule type" value="Genomic_DNA"/>
</dbReference>
<keyword evidence="1" id="KW-0347">Helicase</keyword>
<gene>
    <name evidence="1" type="ORF">F0U60_51295</name>
</gene>
<accession>A0ABY9X874</accession>
<name>A0ABY9X874_9BACT</name>
<keyword evidence="1" id="KW-0067">ATP-binding</keyword>
<proteinExistence type="predicted"/>
<keyword evidence="2" id="KW-1185">Reference proteome</keyword>
<evidence type="ECO:0000313" key="2">
    <source>
        <dbReference type="Proteomes" id="UP001611383"/>
    </source>
</evidence>
<organism evidence="1 2">
    <name type="scientific">Archangium minus</name>
    <dbReference type="NCBI Taxonomy" id="83450"/>
    <lineage>
        <taxon>Bacteria</taxon>
        <taxon>Pseudomonadati</taxon>
        <taxon>Myxococcota</taxon>
        <taxon>Myxococcia</taxon>
        <taxon>Myxococcales</taxon>
        <taxon>Cystobacterineae</taxon>
        <taxon>Archangiaceae</taxon>
        <taxon>Archangium</taxon>
    </lineage>
</organism>
<sequence length="39" mass="4042">MLAYLTAPAGGRAILEHLSLPSRPAKLAPAQGPPQSAWC</sequence>